<dbReference type="AlphaFoldDB" id="A0A078GTJ8"/>
<reference evidence="2 3" key="1">
    <citation type="journal article" date="2014" name="Science">
        <title>Plant genetics. Early allopolyploid evolution in the post-Neolithic Brassica napus oilseed genome.</title>
        <authorList>
            <person name="Chalhoub B."/>
            <person name="Denoeud F."/>
            <person name="Liu S."/>
            <person name="Parkin I.A."/>
            <person name="Tang H."/>
            <person name="Wang X."/>
            <person name="Chiquet J."/>
            <person name="Belcram H."/>
            <person name="Tong C."/>
            <person name="Samans B."/>
            <person name="Correa M."/>
            <person name="Da Silva C."/>
            <person name="Just J."/>
            <person name="Falentin C."/>
            <person name="Koh C.S."/>
            <person name="Le Clainche I."/>
            <person name="Bernard M."/>
            <person name="Bento P."/>
            <person name="Noel B."/>
            <person name="Labadie K."/>
            <person name="Alberti A."/>
            <person name="Charles M."/>
            <person name="Arnaud D."/>
            <person name="Guo H."/>
            <person name="Daviaud C."/>
            <person name="Alamery S."/>
            <person name="Jabbari K."/>
            <person name="Zhao M."/>
            <person name="Edger P.P."/>
            <person name="Chelaifa H."/>
            <person name="Tack D."/>
            <person name="Lassalle G."/>
            <person name="Mestiri I."/>
            <person name="Schnel N."/>
            <person name="Le Paslier M.C."/>
            <person name="Fan G."/>
            <person name="Renault V."/>
            <person name="Bayer P.E."/>
            <person name="Golicz A.A."/>
            <person name="Manoli S."/>
            <person name="Lee T.H."/>
            <person name="Thi V.H."/>
            <person name="Chalabi S."/>
            <person name="Hu Q."/>
            <person name="Fan C."/>
            <person name="Tollenaere R."/>
            <person name="Lu Y."/>
            <person name="Battail C."/>
            <person name="Shen J."/>
            <person name="Sidebottom C.H."/>
            <person name="Wang X."/>
            <person name="Canaguier A."/>
            <person name="Chauveau A."/>
            <person name="Berard A."/>
            <person name="Deniot G."/>
            <person name="Guan M."/>
            <person name="Liu Z."/>
            <person name="Sun F."/>
            <person name="Lim Y.P."/>
            <person name="Lyons E."/>
            <person name="Town C.D."/>
            <person name="Bancroft I."/>
            <person name="Wang X."/>
            <person name="Meng J."/>
            <person name="Ma J."/>
            <person name="Pires J.C."/>
            <person name="King G.J."/>
            <person name="Brunel D."/>
            <person name="Delourme R."/>
            <person name="Renard M."/>
            <person name="Aury J.M."/>
            <person name="Adams K.L."/>
            <person name="Batley J."/>
            <person name="Snowdon R.J."/>
            <person name="Tost J."/>
            <person name="Edwards D."/>
            <person name="Zhou Y."/>
            <person name="Hua W."/>
            <person name="Sharpe A.G."/>
            <person name="Paterson A.H."/>
            <person name="Guan C."/>
            <person name="Wincker P."/>
        </authorList>
    </citation>
    <scope>NUCLEOTIDE SEQUENCE [LARGE SCALE GENOMIC DNA]</scope>
    <source>
        <strain evidence="3">cv. Darmor-bzh</strain>
    </source>
</reference>
<evidence type="ECO:0000313" key="2">
    <source>
        <dbReference type="EMBL" id="CDY28442.1"/>
    </source>
</evidence>
<keyword evidence="3" id="KW-1185">Reference proteome</keyword>
<sequence>MVTTTTATSEAGERAVMALITTTLRSERCHKGDSRFGGFSEPRTITTKQNPFSIDYGLHHGNNGGGKIKSLRLIVLTDGNRTRDLAEIQAGERVRPLRVRRHKKKLRTVARGHYTERAAAVVTKTIMAVVQYSQERTSDKIREFASIYRSFTYVTGANYKRNVSDEDKQLEVKKEVDVKQYSGVELIIKSGFGSTLPSKDDLIRTYEKFGALDKERSCTFENDSCARVSFLNVSEGEEAFYESLEKYPFATTSTVTLKLKYPSSENRKGMMEMEWLKKKLEEMRALLDESEGGEITEELKMRLEEESRNLLDKKRACVNFDEISRPVDSGLSHKNALERCVEHSKDESVTQGVVVHGQQEKQAYTQVEIISNSMCHVDPSRTRDVIEVLEEATPMPEEVELVMVATRMGDMNLMIIPVETVTRGATTTAEEWDVVVEMAIHTTTTETLTSLLRLSFYKALSLVWNF</sequence>
<reference evidence="1" key="3">
    <citation type="submission" date="2021-01" db="EMBL/GenBank/DDBJ databases">
        <authorList>
            <consortium name="Genoscope - CEA"/>
            <person name="William W."/>
        </authorList>
    </citation>
    <scope>NUCLEOTIDE SEQUENCE</scope>
</reference>
<name>A0A078GTJ8_BRANA</name>
<dbReference type="EMBL" id="HG994371">
    <property type="protein sequence ID" value="CAF1976573.1"/>
    <property type="molecule type" value="Genomic_DNA"/>
</dbReference>
<evidence type="ECO:0000313" key="3">
    <source>
        <dbReference type="Proteomes" id="UP000028999"/>
    </source>
</evidence>
<gene>
    <name evidence="2" type="primary">BnaC07g12700D</name>
    <name evidence="1" type="ORF">DARMORV10_C07P19900.1</name>
    <name evidence="2" type="ORF">GSBRNA2T00040319001</name>
</gene>
<dbReference type="Proteomes" id="UP000028999">
    <property type="component" value="Unassembled WGS sequence"/>
</dbReference>
<dbReference type="PANTHER" id="PTHR10688:SF3">
    <property type="entry name" value="PWWP DOMAIN-CONTAINING PROTEIN 6"/>
    <property type="match status" value="1"/>
</dbReference>
<accession>A0A078GTJ8</accession>
<protein>
    <submittedName>
        <fullName evidence="1">(rape) hypothetical protein</fullName>
    </submittedName>
    <submittedName>
        <fullName evidence="2">BnaC07g12700D protein</fullName>
    </submittedName>
</protein>
<dbReference type="SMR" id="A0A078GTJ8"/>
<dbReference type="EMBL" id="LK032220">
    <property type="protein sequence ID" value="CDY28442.1"/>
    <property type="molecule type" value="Genomic_DNA"/>
</dbReference>
<organism evidence="2 3">
    <name type="scientific">Brassica napus</name>
    <name type="common">Rape</name>
    <dbReference type="NCBI Taxonomy" id="3708"/>
    <lineage>
        <taxon>Eukaryota</taxon>
        <taxon>Viridiplantae</taxon>
        <taxon>Streptophyta</taxon>
        <taxon>Embryophyta</taxon>
        <taxon>Tracheophyta</taxon>
        <taxon>Spermatophyta</taxon>
        <taxon>Magnoliopsida</taxon>
        <taxon>eudicotyledons</taxon>
        <taxon>Gunneridae</taxon>
        <taxon>Pentapetalae</taxon>
        <taxon>rosids</taxon>
        <taxon>malvids</taxon>
        <taxon>Brassicales</taxon>
        <taxon>Brassicaceae</taxon>
        <taxon>Brassiceae</taxon>
        <taxon>Brassica</taxon>
    </lineage>
</organism>
<dbReference type="PaxDb" id="3708-A0A078GTJ8"/>
<dbReference type="Proteomes" id="UP001295469">
    <property type="component" value="Chromosome C07"/>
</dbReference>
<reference evidence="2" key="2">
    <citation type="submission" date="2014-06" db="EMBL/GenBank/DDBJ databases">
        <authorList>
            <person name="Genoscope - CEA"/>
        </authorList>
    </citation>
    <scope>NUCLEOTIDE SEQUENCE</scope>
</reference>
<proteinExistence type="predicted"/>
<dbReference type="InterPro" id="IPR052657">
    <property type="entry name" value="PDP_family_Arabidopsis"/>
</dbReference>
<evidence type="ECO:0000313" key="1">
    <source>
        <dbReference type="EMBL" id="CAF1976573.1"/>
    </source>
</evidence>
<dbReference type="Gramene" id="CDY28442">
    <property type="protein sequence ID" value="CDY28442"/>
    <property type="gene ID" value="GSBRNA2T00040319001"/>
</dbReference>
<dbReference type="PANTHER" id="PTHR10688">
    <property type="entry name" value="PWWP DOMAIN-CONTAINING PROTEIN"/>
    <property type="match status" value="1"/>
</dbReference>